<dbReference type="HOGENOM" id="CLU_1233949_0_0_4"/>
<evidence type="ECO:0000313" key="3">
    <source>
        <dbReference type="Proteomes" id="UP000005336"/>
    </source>
</evidence>
<sequence length="224" mass="24248">MCGFVLIAFMKSTHAAPSNTTLSNNSLLDTLVKQGATYSGIRTATILQASPVSSKIKPKVPAKLAFTRSGAEFKLSEHGPRDNQLVISVLGKLQTNGGWRGQDEEVRLTIDPNGNVNGSAYDGPLVYQISGRVSEKRAVLRVQQEAVEGSPERLAGLRHVYNYSLDRQGGGVVNTQHGQKQKAAVQQAKTANKGKCKKVRWKLKPSMNYSSGTIDTVRVPVCVK</sequence>
<evidence type="ECO:0000256" key="1">
    <source>
        <dbReference type="SAM" id="SignalP"/>
    </source>
</evidence>
<keyword evidence="3" id="KW-1185">Reference proteome</keyword>
<organism evidence="2 3">
    <name type="scientific">Neisseria wadsworthii 9715</name>
    <dbReference type="NCBI Taxonomy" id="1030841"/>
    <lineage>
        <taxon>Bacteria</taxon>
        <taxon>Pseudomonadati</taxon>
        <taxon>Pseudomonadota</taxon>
        <taxon>Betaproteobacteria</taxon>
        <taxon>Neisseriales</taxon>
        <taxon>Neisseriaceae</taxon>
        <taxon>Neisseria</taxon>
    </lineage>
</organism>
<reference evidence="2 3" key="1">
    <citation type="submission" date="2011-06" db="EMBL/GenBank/DDBJ databases">
        <authorList>
            <person name="Muzny D."/>
            <person name="Qin X."/>
            <person name="Deng J."/>
            <person name="Jiang H."/>
            <person name="Liu Y."/>
            <person name="Qu J."/>
            <person name="Song X.-Z."/>
            <person name="Zhang L."/>
            <person name="Thornton R."/>
            <person name="Coyle M."/>
            <person name="Francisco L."/>
            <person name="Jackson L."/>
            <person name="Javaid M."/>
            <person name="Korchina V."/>
            <person name="Kovar C."/>
            <person name="Mata R."/>
            <person name="Mathew T."/>
            <person name="Ngo R."/>
            <person name="Nguyen L."/>
            <person name="Nguyen N."/>
            <person name="Okwuonu G."/>
            <person name="Ongeri F."/>
            <person name="Pham C."/>
            <person name="Simmons D."/>
            <person name="Wilczek-Boney K."/>
            <person name="Hale W."/>
            <person name="Jakkamsetti A."/>
            <person name="Pham P."/>
            <person name="Ruth R."/>
            <person name="San Lucas F."/>
            <person name="Warren J."/>
            <person name="Zhang J."/>
            <person name="Zhao Z."/>
            <person name="Zhou C."/>
            <person name="Zhu D."/>
            <person name="Lee S."/>
            <person name="Bess C."/>
            <person name="Blankenburg K."/>
            <person name="Forbes L."/>
            <person name="Fu Q."/>
            <person name="Gubbala S."/>
            <person name="Hirani K."/>
            <person name="Jayaseelan J.C."/>
            <person name="Lara F."/>
            <person name="Munidasa M."/>
            <person name="Palculict T."/>
            <person name="Patil S."/>
            <person name="Pu L.-L."/>
            <person name="Saada N."/>
            <person name="Tang L."/>
            <person name="Weissenberger G."/>
            <person name="Zhu Y."/>
            <person name="Hemphill L."/>
            <person name="Shang Y."/>
            <person name="Youmans B."/>
            <person name="Ayvaz T."/>
            <person name="Ross M."/>
            <person name="Santibanez J."/>
            <person name="Aqrawi P."/>
            <person name="Gross S."/>
            <person name="Joshi V."/>
            <person name="Fowler G."/>
            <person name="Nazareth L."/>
            <person name="Reid J."/>
            <person name="Worley K."/>
            <person name="Petrosino J."/>
            <person name="Highlander S."/>
            <person name="Gibbs R."/>
        </authorList>
    </citation>
    <scope>NUCLEOTIDE SEQUENCE [LARGE SCALE GENOMIC DNA]</scope>
    <source>
        <strain evidence="2 3">9715</strain>
    </source>
</reference>
<dbReference type="AlphaFoldDB" id="G4CLY0"/>
<accession>G4CLY0</accession>
<dbReference type="STRING" id="1030841.HMPREF9370_0089"/>
<proteinExistence type="predicted"/>
<evidence type="ECO:0000313" key="2">
    <source>
        <dbReference type="EMBL" id="EGZ51338.1"/>
    </source>
</evidence>
<dbReference type="PATRIC" id="fig|1030841.3.peg.94"/>
<feature type="signal peptide" evidence="1">
    <location>
        <begin position="1"/>
        <end position="15"/>
    </location>
</feature>
<gene>
    <name evidence="2" type="ORF">HMPREF9370_0089</name>
</gene>
<dbReference type="Proteomes" id="UP000005336">
    <property type="component" value="Unassembled WGS sequence"/>
</dbReference>
<name>G4CLY0_9NEIS</name>
<keyword evidence="1" id="KW-0732">Signal</keyword>
<dbReference type="EMBL" id="AGAZ01000002">
    <property type="protein sequence ID" value="EGZ51338.1"/>
    <property type="molecule type" value="Genomic_DNA"/>
</dbReference>
<comment type="caution">
    <text evidence="2">The sequence shown here is derived from an EMBL/GenBank/DDBJ whole genome shotgun (WGS) entry which is preliminary data.</text>
</comment>
<feature type="chain" id="PRO_5012090548" evidence="1">
    <location>
        <begin position="16"/>
        <end position="224"/>
    </location>
</feature>
<protein>
    <submittedName>
        <fullName evidence="2">Uncharacterized protein</fullName>
    </submittedName>
</protein>